<dbReference type="AlphaFoldDB" id="A0AA38RBE3"/>
<keyword evidence="4" id="KW-1185">Reference proteome</keyword>
<evidence type="ECO:0000313" key="4">
    <source>
        <dbReference type="Proteomes" id="UP001174694"/>
    </source>
</evidence>
<sequence length="186" mass="20907">MDKVEISTADAAVWAGTTWSVLSQTFSVLLGLVVLLTRAVVWLVSWFAIWPLHTLLGVVLVIISPVIWTIRFMLAPFIYLMNKMPNIEPFYIYFGSAAFVGIVAGMVLQLTSSTVVSVLGIDSSNQEAMGHVKSEADEKQQILDDQSSQESDWPWLEEQPHTPNFRRKRYTEGLLSQTILEEDDSE</sequence>
<keyword evidence="2" id="KW-1133">Transmembrane helix</keyword>
<accession>A0AA38RBE3</accession>
<reference evidence="3" key="1">
    <citation type="submission" date="2022-07" db="EMBL/GenBank/DDBJ databases">
        <title>Fungi with potential for degradation of polypropylene.</title>
        <authorList>
            <person name="Gostincar C."/>
        </authorList>
    </citation>
    <scope>NUCLEOTIDE SEQUENCE</scope>
    <source>
        <strain evidence="3">EXF-13308</strain>
    </source>
</reference>
<keyword evidence="2" id="KW-0812">Transmembrane</keyword>
<dbReference type="EMBL" id="JANBVO010000021">
    <property type="protein sequence ID" value="KAJ9142748.1"/>
    <property type="molecule type" value="Genomic_DNA"/>
</dbReference>
<evidence type="ECO:0008006" key="5">
    <source>
        <dbReference type="Google" id="ProtNLM"/>
    </source>
</evidence>
<feature type="transmembrane region" description="Helical" evidence="2">
    <location>
        <begin position="90"/>
        <end position="108"/>
    </location>
</feature>
<proteinExistence type="predicted"/>
<feature type="transmembrane region" description="Helical" evidence="2">
    <location>
        <begin position="28"/>
        <end position="49"/>
    </location>
</feature>
<name>A0AA38RBE3_9PEZI</name>
<organism evidence="3 4">
    <name type="scientific">Pleurostoma richardsiae</name>
    <dbReference type="NCBI Taxonomy" id="41990"/>
    <lineage>
        <taxon>Eukaryota</taxon>
        <taxon>Fungi</taxon>
        <taxon>Dikarya</taxon>
        <taxon>Ascomycota</taxon>
        <taxon>Pezizomycotina</taxon>
        <taxon>Sordariomycetes</taxon>
        <taxon>Sordariomycetidae</taxon>
        <taxon>Calosphaeriales</taxon>
        <taxon>Pleurostomataceae</taxon>
        <taxon>Pleurostoma</taxon>
    </lineage>
</organism>
<keyword evidence="2" id="KW-0472">Membrane</keyword>
<evidence type="ECO:0000313" key="3">
    <source>
        <dbReference type="EMBL" id="KAJ9142748.1"/>
    </source>
</evidence>
<protein>
    <recommendedName>
        <fullName evidence="5">Transmembrane protein</fullName>
    </recommendedName>
</protein>
<evidence type="ECO:0000256" key="2">
    <source>
        <dbReference type="SAM" id="Phobius"/>
    </source>
</evidence>
<evidence type="ECO:0000256" key="1">
    <source>
        <dbReference type="SAM" id="MobiDB-lite"/>
    </source>
</evidence>
<dbReference type="Proteomes" id="UP001174694">
    <property type="component" value="Unassembled WGS sequence"/>
</dbReference>
<comment type="caution">
    <text evidence="3">The sequence shown here is derived from an EMBL/GenBank/DDBJ whole genome shotgun (WGS) entry which is preliminary data.</text>
</comment>
<feature type="transmembrane region" description="Helical" evidence="2">
    <location>
        <begin position="55"/>
        <end position="78"/>
    </location>
</feature>
<feature type="region of interest" description="Disordered" evidence="1">
    <location>
        <begin position="135"/>
        <end position="160"/>
    </location>
</feature>
<gene>
    <name evidence="3" type="ORF">NKR23_g7041</name>
</gene>